<gene>
    <name evidence="8" type="ORF">HZF24_13030</name>
</gene>
<evidence type="ECO:0000313" key="8">
    <source>
        <dbReference type="EMBL" id="NYB75065.1"/>
    </source>
</evidence>
<dbReference type="InterPro" id="IPR050707">
    <property type="entry name" value="HTH_MetabolicPath_Reg"/>
</dbReference>
<dbReference type="Gene3D" id="3.30.450.40">
    <property type="match status" value="1"/>
</dbReference>
<organism evidence="8 9">
    <name type="scientific">Sedimentibacter hydroxybenzoicus DSM 7310</name>
    <dbReference type="NCBI Taxonomy" id="1123245"/>
    <lineage>
        <taxon>Bacteria</taxon>
        <taxon>Bacillati</taxon>
        <taxon>Bacillota</taxon>
        <taxon>Tissierellia</taxon>
        <taxon>Sedimentibacter</taxon>
    </lineage>
</organism>
<dbReference type="PANTHER" id="PTHR30136:SF24">
    <property type="entry name" value="HTH-TYPE TRANSCRIPTIONAL REPRESSOR ALLR"/>
    <property type="match status" value="1"/>
</dbReference>
<feature type="domain" description="IclR-ED" evidence="7">
    <location>
        <begin position="70"/>
        <end position="252"/>
    </location>
</feature>
<dbReference type="AlphaFoldDB" id="A0A974BM18"/>
<dbReference type="PROSITE" id="PS51077">
    <property type="entry name" value="HTH_ICLR"/>
    <property type="match status" value="1"/>
</dbReference>
<dbReference type="Proteomes" id="UP000611629">
    <property type="component" value="Unassembled WGS sequence"/>
</dbReference>
<dbReference type="GO" id="GO:0003677">
    <property type="term" value="F:DNA binding"/>
    <property type="evidence" value="ECO:0007669"/>
    <property type="project" value="UniProtKB-KW"/>
</dbReference>
<dbReference type="InterPro" id="IPR029016">
    <property type="entry name" value="GAF-like_dom_sf"/>
</dbReference>
<evidence type="ECO:0000259" key="7">
    <source>
        <dbReference type="PROSITE" id="PS51078"/>
    </source>
</evidence>
<dbReference type="PROSITE" id="PS51078">
    <property type="entry name" value="ICLR_ED"/>
    <property type="match status" value="1"/>
</dbReference>
<keyword evidence="3" id="KW-0804">Transcription</keyword>
<name>A0A974BM18_SEDHY</name>
<evidence type="ECO:0000256" key="3">
    <source>
        <dbReference type="ARBA" id="ARBA00023163"/>
    </source>
</evidence>
<dbReference type="RefSeq" id="WP_179238768.1">
    <property type="nucleotide sequence ID" value="NZ_JACBNQ010000016.1"/>
</dbReference>
<evidence type="ECO:0000256" key="2">
    <source>
        <dbReference type="ARBA" id="ARBA00023125"/>
    </source>
</evidence>
<dbReference type="InterPro" id="IPR014757">
    <property type="entry name" value="Tscrpt_reg_IclR_C"/>
</dbReference>
<dbReference type="InterPro" id="IPR036388">
    <property type="entry name" value="WH-like_DNA-bd_sf"/>
</dbReference>
<dbReference type="SUPFAM" id="SSF55781">
    <property type="entry name" value="GAF domain-like"/>
    <property type="match status" value="1"/>
</dbReference>
<evidence type="ECO:0000256" key="1">
    <source>
        <dbReference type="ARBA" id="ARBA00023015"/>
    </source>
</evidence>
<evidence type="ECO:0000259" key="6">
    <source>
        <dbReference type="PROSITE" id="PS51077"/>
    </source>
</evidence>
<dbReference type="InterPro" id="IPR005471">
    <property type="entry name" value="Tscrpt_reg_IclR_N"/>
</dbReference>
<dbReference type="GO" id="GO:0045892">
    <property type="term" value="P:negative regulation of DNA-templated transcription"/>
    <property type="evidence" value="ECO:0007669"/>
    <property type="project" value="TreeGrafter"/>
</dbReference>
<keyword evidence="2" id="KW-0238">DNA-binding</keyword>
<dbReference type="Pfam" id="PF01614">
    <property type="entry name" value="IclR_C"/>
    <property type="match status" value="1"/>
</dbReference>
<evidence type="ECO:0000256" key="4">
    <source>
        <dbReference type="ARBA" id="ARBA00058938"/>
    </source>
</evidence>
<proteinExistence type="predicted"/>
<reference evidence="8" key="1">
    <citation type="submission" date="2020-07" db="EMBL/GenBank/DDBJ databases">
        <title>Genomic analysis of a strain of Sedimentibacter Hydroxybenzoicus DSM7310.</title>
        <authorList>
            <person name="Ma S."/>
        </authorList>
    </citation>
    <scope>NUCLEOTIDE SEQUENCE</scope>
    <source>
        <strain evidence="8">DSM 7310</strain>
    </source>
</reference>
<sequence length="254" mass="28218">MDTVGKIQSVDRASLVIKLLAKKESSMKLTEIAEELDINKSTLHGIISTLKYHGFIDQDKETQKYRLGMYLAQLGNIVIKSLDIRTITSPIIADVCEKISETVHIGALDGHEVVYVDKKESNQSMRIFTNIGARNPAYCTGVGKAMLAYSDEDTLSSRLSESLMKFTDNTITDKNVLLEELRTIKNDGIAFDNEEYIEGLTCVAAPIFDGTGRARYAISISGPTIRMNKQKIREAIYLVKEAAKKISEGLGYRV</sequence>
<keyword evidence="9" id="KW-1185">Reference proteome</keyword>
<dbReference type="GO" id="GO:0003700">
    <property type="term" value="F:DNA-binding transcription factor activity"/>
    <property type="evidence" value="ECO:0007669"/>
    <property type="project" value="TreeGrafter"/>
</dbReference>
<evidence type="ECO:0000256" key="5">
    <source>
        <dbReference type="ARBA" id="ARBA00070406"/>
    </source>
</evidence>
<dbReference type="Gene3D" id="1.10.10.10">
    <property type="entry name" value="Winged helix-like DNA-binding domain superfamily/Winged helix DNA-binding domain"/>
    <property type="match status" value="1"/>
</dbReference>
<dbReference type="FunFam" id="1.10.10.10:FF:000056">
    <property type="entry name" value="IclR family transcriptional regulator"/>
    <property type="match status" value="1"/>
</dbReference>
<comment type="function">
    <text evidence="4">May be an activator protein for the gylABX operon.</text>
</comment>
<comment type="caution">
    <text evidence="8">The sequence shown here is derived from an EMBL/GenBank/DDBJ whole genome shotgun (WGS) entry which is preliminary data.</text>
</comment>
<feature type="domain" description="HTH iclR-type" evidence="6">
    <location>
        <begin position="7"/>
        <end position="69"/>
    </location>
</feature>
<protein>
    <recommendedName>
        <fullName evidence="5">Glycerol operon regulatory protein</fullName>
    </recommendedName>
</protein>
<dbReference type="PANTHER" id="PTHR30136">
    <property type="entry name" value="HELIX-TURN-HELIX TRANSCRIPTIONAL REGULATOR, ICLR FAMILY"/>
    <property type="match status" value="1"/>
</dbReference>
<dbReference type="Pfam" id="PF09339">
    <property type="entry name" value="HTH_IclR"/>
    <property type="match status" value="1"/>
</dbReference>
<dbReference type="SUPFAM" id="SSF46785">
    <property type="entry name" value="Winged helix' DNA-binding domain"/>
    <property type="match status" value="1"/>
</dbReference>
<evidence type="ECO:0000313" key="9">
    <source>
        <dbReference type="Proteomes" id="UP000611629"/>
    </source>
</evidence>
<dbReference type="EMBL" id="JACBNQ010000016">
    <property type="protein sequence ID" value="NYB75065.1"/>
    <property type="molecule type" value="Genomic_DNA"/>
</dbReference>
<keyword evidence="1" id="KW-0805">Transcription regulation</keyword>
<dbReference type="InterPro" id="IPR036390">
    <property type="entry name" value="WH_DNA-bd_sf"/>
</dbReference>
<accession>A0A974BM18</accession>
<dbReference type="SMART" id="SM00346">
    <property type="entry name" value="HTH_ICLR"/>
    <property type="match status" value="1"/>
</dbReference>